<feature type="compositionally biased region" description="Basic residues" evidence="1">
    <location>
        <begin position="470"/>
        <end position="485"/>
    </location>
</feature>
<dbReference type="Proteomes" id="UP000037510">
    <property type="component" value="Unassembled WGS sequence"/>
</dbReference>
<reference evidence="2 3" key="1">
    <citation type="journal article" date="2015" name="Genome Biol. Evol.">
        <title>The genome of winter moth (Operophtera brumata) provides a genomic perspective on sexual dimorphism and phenology.</title>
        <authorList>
            <person name="Derks M.F."/>
            <person name="Smit S."/>
            <person name="Salis L."/>
            <person name="Schijlen E."/>
            <person name="Bossers A."/>
            <person name="Mateman C."/>
            <person name="Pijl A.S."/>
            <person name="de Ridder D."/>
            <person name="Groenen M.A."/>
            <person name="Visser M.E."/>
            <person name="Megens H.J."/>
        </authorList>
    </citation>
    <scope>NUCLEOTIDE SEQUENCE [LARGE SCALE GENOMIC DNA]</scope>
    <source>
        <strain evidence="2">WM2013NL</strain>
        <tissue evidence="2">Head and thorax</tissue>
    </source>
</reference>
<comment type="caution">
    <text evidence="2">The sequence shown here is derived from an EMBL/GenBank/DDBJ whole genome shotgun (WGS) entry which is preliminary data.</text>
</comment>
<evidence type="ECO:0000313" key="3">
    <source>
        <dbReference type="Proteomes" id="UP000037510"/>
    </source>
</evidence>
<organism evidence="2 3">
    <name type="scientific">Operophtera brumata</name>
    <name type="common">Winter moth</name>
    <name type="synonym">Phalaena brumata</name>
    <dbReference type="NCBI Taxonomy" id="104452"/>
    <lineage>
        <taxon>Eukaryota</taxon>
        <taxon>Metazoa</taxon>
        <taxon>Ecdysozoa</taxon>
        <taxon>Arthropoda</taxon>
        <taxon>Hexapoda</taxon>
        <taxon>Insecta</taxon>
        <taxon>Pterygota</taxon>
        <taxon>Neoptera</taxon>
        <taxon>Endopterygota</taxon>
        <taxon>Lepidoptera</taxon>
        <taxon>Glossata</taxon>
        <taxon>Ditrysia</taxon>
        <taxon>Geometroidea</taxon>
        <taxon>Geometridae</taxon>
        <taxon>Larentiinae</taxon>
        <taxon>Operophtera</taxon>
    </lineage>
</organism>
<evidence type="ECO:0000313" key="2">
    <source>
        <dbReference type="EMBL" id="KOB78572.1"/>
    </source>
</evidence>
<proteinExistence type="predicted"/>
<feature type="region of interest" description="Disordered" evidence="1">
    <location>
        <begin position="441"/>
        <end position="485"/>
    </location>
</feature>
<evidence type="ECO:0000256" key="1">
    <source>
        <dbReference type="SAM" id="MobiDB-lite"/>
    </source>
</evidence>
<name>A0A0L7LSZ9_OPEBR</name>
<sequence length="485" mass="55271">MRYPCGHTSCEDCVAATGSCTFCFSCDYPSIDKPLTQRSQNASTLLNAFETELNVDVYKRHRLTEQLKVEKEVFPHCIQAPAKYYNRRKSSKHFTENKENTSIVFSGEKLSPLNKMENSNANVREWLNKCVRRKPLGDLNHTITKLNRTKTQQKQRKKPLKVLNTQNVHRSNRKRNHSEIWVDENEPFLDNHVTPLKKHNKENSFDKLEIIKAASTKLKKANKDDSGIAVDDTMIVIDDSQSVTVDKDMNAWLAVQEAENNAQCESTTLGSKSSEKITQTVKVPFYVRSPLWENCKQCNDYYMDVNEESEDQPNVSITVENSSYKAIISVSKSNVQNGIKIAKHSVEVQTDFNKEILIDEKRVIEDEIIQDKSLITSSSKSGDNFVGEANKYSPVNKSSNVIIAESDSDEDVEHSTSLLVTADVHRSYDEILVLGDVEDLREHSKRPRRTARGFTPTSTDSSDKENYNPNRKKRSTNLKKKPVKK</sequence>
<dbReference type="EMBL" id="JTDY01000153">
    <property type="protein sequence ID" value="KOB78572.1"/>
    <property type="molecule type" value="Genomic_DNA"/>
</dbReference>
<protein>
    <recommendedName>
        <fullName evidence="4">RING-type domain-containing protein</fullName>
    </recommendedName>
</protein>
<dbReference type="AlphaFoldDB" id="A0A0L7LSZ9"/>
<evidence type="ECO:0008006" key="4">
    <source>
        <dbReference type="Google" id="ProtNLM"/>
    </source>
</evidence>
<keyword evidence="3" id="KW-1185">Reference proteome</keyword>
<gene>
    <name evidence="2" type="ORF">OBRU01_02241</name>
</gene>
<accession>A0A0L7LSZ9</accession>